<evidence type="ECO:0008006" key="3">
    <source>
        <dbReference type="Google" id="ProtNLM"/>
    </source>
</evidence>
<organism evidence="1 2">
    <name type="scientific">Cymbomonas tetramitiformis</name>
    <dbReference type="NCBI Taxonomy" id="36881"/>
    <lineage>
        <taxon>Eukaryota</taxon>
        <taxon>Viridiplantae</taxon>
        <taxon>Chlorophyta</taxon>
        <taxon>Pyramimonadophyceae</taxon>
        <taxon>Pyramimonadales</taxon>
        <taxon>Pyramimonadaceae</taxon>
        <taxon>Cymbomonas</taxon>
    </lineage>
</organism>
<dbReference type="Proteomes" id="UP001190700">
    <property type="component" value="Unassembled WGS sequence"/>
</dbReference>
<dbReference type="AlphaFoldDB" id="A0AAE0FV58"/>
<evidence type="ECO:0000313" key="1">
    <source>
        <dbReference type="EMBL" id="KAK3266587.1"/>
    </source>
</evidence>
<keyword evidence="2" id="KW-1185">Reference proteome</keyword>
<name>A0AAE0FV58_9CHLO</name>
<gene>
    <name evidence="1" type="ORF">CYMTET_24798</name>
</gene>
<sequence>MSVYDSGRPVRRQCDVLVRTSNARSQTTQSSMDTWLSGSSTRRVRPRLGGAPGAGDRAMVTVLQETHLLAYILSYLTCGRERMKLITVSRCFRDAILDPACWTRGLTASCDEERQSALRALAMLGKAWDREPSPLSWEVPPPLLGHFPSPEHGARAHSYAGSSIAHRLLHIQGAGGLGATLVSALEAALANGSSGTQRSVLVASASLCATPQLRAHLSRQLATVVSGGMAAASEPVVAALARLVQAVVERWGAPPRGGVSIREASLTELVEEMVIMDAPAEEQARWEWERRLARGLQDHGVPAGLVARCFVRGAKLALTEVADALHDHQLGAGLTLPQVAQALRGCARGGAGARGDPPAVARALYSLDVDDYQVARVLCCPEGAGYTVEQVARALYAQHGARLAAPKVARLLWDSRGVGMADPARVATVLRVALPDMSLRQMAWVLYSGDGLDLDLVDVVRVLTRACGAPLVEVVRALRRPTAGHCMVSVAGALRRGAGATPEEVVQALCFMGAEEDAHIDASDVGRALCSAHGAALTEAQAARALVHGAGLKAHTVARALCSQKGAGLQVDAAARAMTCKREGAGLGARSVALGLREYLENDPRVRMSSATVAAALARALSSKGGDGAGFPPAVVAYAITMDLGGDATGAAGRLNLVDVAYALTAESGARLTPMRATRSLYSVLSCGHHERPAVDASGGLAAGMENADSTKHFERKEMVAGCGFMVLRHGMANHLAHALVHGAMLNADTAMHVLCCGAGAGLEPHVAARALYFGGGLSLEGVARGLHSGMGAGLDCAAVFRAMHEGIMLASCHTGPLCVCSRSPMPPRIQCLIRAMCSANGADMEHSLVEDILRNCESCTDGTFST</sequence>
<protein>
    <recommendedName>
        <fullName evidence="3">F-box domain-containing protein</fullName>
    </recommendedName>
</protein>
<proteinExistence type="predicted"/>
<accession>A0AAE0FV58</accession>
<reference evidence="1 2" key="1">
    <citation type="journal article" date="2015" name="Genome Biol. Evol.">
        <title>Comparative Genomics of a Bacterivorous Green Alga Reveals Evolutionary Causalities and Consequences of Phago-Mixotrophic Mode of Nutrition.</title>
        <authorList>
            <person name="Burns J.A."/>
            <person name="Paasch A."/>
            <person name="Narechania A."/>
            <person name="Kim E."/>
        </authorList>
    </citation>
    <scope>NUCLEOTIDE SEQUENCE [LARGE SCALE GENOMIC DNA]</scope>
    <source>
        <strain evidence="1 2">PLY_AMNH</strain>
    </source>
</reference>
<comment type="caution">
    <text evidence="1">The sequence shown here is derived from an EMBL/GenBank/DDBJ whole genome shotgun (WGS) entry which is preliminary data.</text>
</comment>
<dbReference type="EMBL" id="LGRX02012961">
    <property type="protein sequence ID" value="KAK3266587.1"/>
    <property type="molecule type" value="Genomic_DNA"/>
</dbReference>
<evidence type="ECO:0000313" key="2">
    <source>
        <dbReference type="Proteomes" id="UP001190700"/>
    </source>
</evidence>